<evidence type="ECO:0000256" key="1">
    <source>
        <dbReference type="SAM" id="MobiDB-lite"/>
    </source>
</evidence>
<protein>
    <recommendedName>
        <fullName evidence="2">Cordon-bleu ubiquitin-like domain-containing protein</fullName>
    </recommendedName>
</protein>
<feature type="compositionally biased region" description="Polar residues" evidence="1">
    <location>
        <begin position="478"/>
        <end position="507"/>
    </location>
</feature>
<organism evidence="3 4">
    <name type="scientific">Euroglyphus maynei</name>
    <name type="common">Mayne's house dust mite</name>
    <dbReference type="NCBI Taxonomy" id="6958"/>
    <lineage>
        <taxon>Eukaryota</taxon>
        <taxon>Metazoa</taxon>
        <taxon>Ecdysozoa</taxon>
        <taxon>Arthropoda</taxon>
        <taxon>Chelicerata</taxon>
        <taxon>Arachnida</taxon>
        <taxon>Acari</taxon>
        <taxon>Acariformes</taxon>
        <taxon>Sarcoptiformes</taxon>
        <taxon>Astigmata</taxon>
        <taxon>Psoroptidia</taxon>
        <taxon>Analgoidea</taxon>
        <taxon>Pyroglyphidae</taxon>
        <taxon>Pyroglyphinae</taxon>
        <taxon>Euroglyphus</taxon>
    </lineage>
</organism>
<gene>
    <name evidence="3" type="ORF">BLA29_001471</name>
</gene>
<evidence type="ECO:0000313" key="3">
    <source>
        <dbReference type="EMBL" id="OTF71307.1"/>
    </source>
</evidence>
<sequence>SASSSLSSNNSSSYHTAIASNDADFNLKELLEGQIDLKVRLRHLNEETNLNVERQMPLYDVLVIIANQFSLNPADYSIIASTDDNCNDDDGIKAQKMFTLKSNPVGLIGTDRISIVPKIRKNPNNKALPFTKTIRFTINLPQNQLMVKRIKPSTSFNVIKEMICKEKSIDPSRFLLVKPIKKAQSLVVIDLDKSPDDYGLNEVTVISERNYEQLAKQFTTDSRSSLYIDNVHSNRLHAQQQNDWSQSTPNISMMNRMSTTHSADTCSIASSRSRCFKKKPAPPPPIFPSNARNPSLFKSVQNLSVIHDDGEEIEQEQDRTMPSSNRSNETVVINQPKPQSSFISDMHKISLNRQNSGSDSSGYHERLSQTTTEIDTPTPTDSNSPQPPSSLSPVSNNSSDQYMNENENDHKSINDDNVNLVNDKTIQSSSSSSLSKMKLALNEPPKPASRSLKSNLSFNHPNSKKRRAPPPPSEGSKRSSPIPSTTQHSPSPQMISQNNNAIDSFGSSRRMESPCCTETSETELPNSLCCSEESNQELPSKSLILIDESITTSQSSASATNSIDHDDNKMKIIDDFKVDTPDGVSDDKIQKTLLNTTVIMADIHHQEPNMIENKKNGANDDGRNEIIADDQEVNVKMDEDAVVVKDADLNHDEETTKSMTISEIVFNDLQQQQQQQQQEIQKKRSRWLRLLNECGQDENEISYKMEQNGCSHFDNENDGQQCDECRYYIDNFERLRSKFQNEYHGKASTSGF</sequence>
<feature type="region of interest" description="Disordered" evidence="1">
    <location>
        <begin position="312"/>
        <end position="522"/>
    </location>
</feature>
<feature type="compositionally biased region" description="Polar residues" evidence="1">
    <location>
        <begin position="451"/>
        <end position="461"/>
    </location>
</feature>
<dbReference type="PANTHER" id="PTHR21557:SF2">
    <property type="entry name" value="CORDON-BLEU PROTEIN-LIKE 1"/>
    <property type="match status" value="1"/>
</dbReference>
<feature type="compositionally biased region" description="Polar residues" evidence="1">
    <location>
        <begin position="320"/>
        <end position="343"/>
    </location>
</feature>
<name>A0A1Y3ATJ3_EURMA</name>
<feature type="compositionally biased region" description="Low complexity" evidence="1">
    <location>
        <begin position="370"/>
        <end position="384"/>
    </location>
</feature>
<feature type="region of interest" description="Disordered" evidence="1">
    <location>
        <begin position="271"/>
        <end position="294"/>
    </location>
</feature>
<evidence type="ECO:0000313" key="4">
    <source>
        <dbReference type="Proteomes" id="UP000194236"/>
    </source>
</evidence>
<reference evidence="3 4" key="1">
    <citation type="submission" date="2017-03" db="EMBL/GenBank/DDBJ databases">
        <title>Genome Survey of Euroglyphus maynei.</title>
        <authorList>
            <person name="Arlian L.G."/>
            <person name="Morgan M.S."/>
            <person name="Rider S.D."/>
        </authorList>
    </citation>
    <scope>NUCLEOTIDE SEQUENCE [LARGE SCALE GENOMIC DNA]</scope>
    <source>
        <strain evidence="3">Arlian Lab</strain>
        <tissue evidence="3">Whole body</tissue>
    </source>
</reference>
<feature type="compositionally biased region" description="Polar residues" evidence="1">
    <location>
        <begin position="415"/>
        <end position="427"/>
    </location>
</feature>
<dbReference type="AlphaFoldDB" id="A0A1Y3ATJ3"/>
<evidence type="ECO:0000259" key="2">
    <source>
        <dbReference type="Pfam" id="PF09469"/>
    </source>
</evidence>
<dbReference type="OrthoDB" id="8882621at2759"/>
<dbReference type="Pfam" id="PF09469">
    <property type="entry name" value="Cobl"/>
    <property type="match status" value="1"/>
</dbReference>
<dbReference type="GO" id="GO:0003785">
    <property type="term" value="F:actin monomer binding"/>
    <property type="evidence" value="ECO:0007669"/>
    <property type="project" value="InterPro"/>
</dbReference>
<feature type="compositionally biased region" description="Polar residues" evidence="1">
    <location>
        <begin position="351"/>
        <end position="361"/>
    </location>
</feature>
<feature type="non-terminal residue" evidence="3">
    <location>
        <position position="1"/>
    </location>
</feature>
<accession>A0A1Y3ATJ3</accession>
<proteinExistence type="predicted"/>
<dbReference type="EMBL" id="MUJZ01061675">
    <property type="protein sequence ID" value="OTF71307.1"/>
    <property type="molecule type" value="Genomic_DNA"/>
</dbReference>
<dbReference type="Gene3D" id="3.10.20.90">
    <property type="entry name" value="Phosphatidylinositol 3-kinase Catalytic Subunit, Chain A, domain 1"/>
    <property type="match status" value="1"/>
</dbReference>
<keyword evidence="4" id="KW-1185">Reference proteome</keyword>
<dbReference type="PANTHER" id="PTHR21557">
    <property type="entry name" value="CORDON-BLEU"/>
    <property type="match status" value="1"/>
</dbReference>
<feature type="domain" description="Cordon-bleu ubiquitin-like" evidence="2">
    <location>
        <begin position="131"/>
        <end position="212"/>
    </location>
</feature>
<dbReference type="Proteomes" id="UP000194236">
    <property type="component" value="Unassembled WGS sequence"/>
</dbReference>
<dbReference type="InterPro" id="IPR039895">
    <property type="entry name" value="COBL-like"/>
</dbReference>
<comment type="caution">
    <text evidence="3">The sequence shown here is derived from an EMBL/GenBank/DDBJ whole genome shotgun (WGS) entry which is preliminary data.</text>
</comment>
<feature type="compositionally biased region" description="Low complexity" evidence="1">
    <location>
        <begin position="513"/>
        <end position="522"/>
    </location>
</feature>
<dbReference type="InterPro" id="IPR019025">
    <property type="entry name" value="Cordon-bleu_ubiquitin_domain"/>
</dbReference>